<dbReference type="SUPFAM" id="SSF52949">
    <property type="entry name" value="Macro domain-like"/>
    <property type="match status" value="1"/>
</dbReference>
<dbReference type="Proteomes" id="UP000478052">
    <property type="component" value="Unassembled WGS sequence"/>
</dbReference>
<keyword evidence="3" id="KW-0540">Nuclease</keyword>
<evidence type="ECO:0000256" key="5">
    <source>
        <dbReference type="ARBA" id="ARBA00022801"/>
    </source>
</evidence>
<dbReference type="GO" id="GO:0003964">
    <property type="term" value="F:RNA-directed DNA polymerase activity"/>
    <property type="evidence" value="ECO:0007669"/>
    <property type="project" value="UniProtKB-KW"/>
</dbReference>
<evidence type="ECO:0000259" key="7">
    <source>
        <dbReference type="Pfam" id="PF17917"/>
    </source>
</evidence>
<evidence type="ECO:0000256" key="1">
    <source>
        <dbReference type="ARBA" id="ARBA00022679"/>
    </source>
</evidence>
<feature type="non-terminal residue" evidence="8">
    <location>
        <position position="165"/>
    </location>
</feature>
<sequence>QFKIYTDHKPLTWLFNVKDPGSRLLRWRLKLAEYQIEGIYKTGKSNTNADALRSLKDLKLFHDYISDSECQNYRNASVQEVTGDLFTVSEEFHLLHRVSADLKLNRVAYFQLGTRYIINLITKDKFWQKPTLEDMYNSLQNLRLFCQEVEIQNLAMPKIGCGSDQ</sequence>
<dbReference type="InterPro" id="IPR043502">
    <property type="entry name" value="DNA/RNA_pol_sf"/>
</dbReference>
<keyword evidence="5" id="KW-0378">Hydrolase</keyword>
<keyword evidence="4" id="KW-0255">Endonuclease</keyword>
<dbReference type="PANTHER" id="PTHR12521">
    <property type="entry name" value="PROTEIN C6ORF130"/>
    <property type="match status" value="1"/>
</dbReference>
<feature type="non-terminal residue" evidence="8">
    <location>
        <position position="1"/>
    </location>
</feature>
<dbReference type="OrthoDB" id="2155246at2759"/>
<evidence type="ECO:0000313" key="8">
    <source>
        <dbReference type="EMBL" id="KAF0706932.1"/>
    </source>
</evidence>
<evidence type="ECO:0000256" key="2">
    <source>
        <dbReference type="ARBA" id="ARBA00022695"/>
    </source>
</evidence>
<evidence type="ECO:0000256" key="6">
    <source>
        <dbReference type="ARBA" id="ARBA00022918"/>
    </source>
</evidence>
<keyword evidence="1" id="KW-0808">Transferase</keyword>
<dbReference type="AlphaFoldDB" id="A0A6G0VRU7"/>
<dbReference type="Pfam" id="PF17917">
    <property type="entry name" value="RT_RNaseH"/>
    <property type="match status" value="1"/>
</dbReference>
<keyword evidence="2" id="KW-0548">Nucleotidyltransferase</keyword>
<dbReference type="PANTHER" id="PTHR12521:SF0">
    <property type="entry name" value="ADP-RIBOSE GLYCOHYDROLASE OARD1"/>
    <property type="match status" value="1"/>
</dbReference>
<dbReference type="InterPro" id="IPR041373">
    <property type="entry name" value="RT_RNaseH"/>
</dbReference>
<dbReference type="InterPro" id="IPR043472">
    <property type="entry name" value="Macro_dom-like"/>
</dbReference>
<dbReference type="GO" id="GO:0140291">
    <property type="term" value="P:peptidyl-glutamate ADP-deribosylation"/>
    <property type="evidence" value="ECO:0007669"/>
    <property type="project" value="TreeGrafter"/>
</dbReference>
<proteinExistence type="predicted"/>
<keyword evidence="9" id="KW-1185">Reference proteome</keyword>
<comment type="caution">
    <text evidence="8">The sequence shown here is derived from an EMBL/GenBank/DDBJ whole genome shotgun (WGS) entry which is preliminary data.</text>
</comment>
<protein>
    <submittedName>
        <fullName evidence="8">Retrovirus-related Pol polyprotein from transposon 412</fullName>
    </submittedName>
</protein>
<dbReference type="GO" id="GO:0004519">
    <property type="term" value="F:endonuclease activity"/>
    <property type="evidence" value="ECO:0007669"/>
    <property type="project" value="UniProtKB-KW"/>
</dbReference>
<feature type="domain" description="Reverse transcriptase RNase H-like" evidence="7">
    <location>
        <begin position="1"/>
        <end position="34"/>
    </location>
</feature>
<dbReference type="InterPro" id="IPR050892">
    <property type="entry name" value="ADP-ribose_metab_enzymes"/>
</dbReference>
<keyword evidence="6" id="KW-0695">RNA-directed DNA polymerase</keyword>
<organism evidence="8 9">
    <name type="scientific">Aphis craccivora</name>
    <name type="common">Cowpea aphid</name>
    <dbReference type="NCBI Taxonomy" id="307492"/>
    <lineage>
        <taxon>Eukaryota</taxon>
        <taxon>Metazoa</taxon>
        <taxon>Ecdysozoa</taxon>
        <taxon>Arthropoda</taxon>
        <taxon>Hexapoda</taxon>
        <taxon>Insecta</taxon>
        <taxon>Pterygota</taxon>
        <taxon>Neoptera</taxon>
        <taxon>Paraneoptera</taxon>
        <taxon>Hemiptera</taxon>
        <taxon>Sternorrhyncha</taxon>
        <taxon>Aphidomorpha</taxon>
        <taxon>Aphidoidea</taxon>
        <taxon>Aphididae</taxon>
        <taxon>Aphidini</taxon>
        <taxon>Aphis</taxon>
        <taxon>Aphis</taxon>
    </lineage>
</organism>
<dbReference type="SUPFAM" id="SSF56672">
    <property type="entry name" value="DNA/RNA polymerases"/>
    <property type="match status" value="1"/>
</dbReference>
<dbReference type="EMBL" id="VUJU01012721">
    <property type="protein sequence ID" value="KAF0706932.1"/>
    <property type="molecule type" value="Genomic_DNA"/>
</dbReference>
<dbReference type="Gene3D" id="3.40.220.10">
    <property type="entry name" value="Leucine Aminopeptidase, subunit E, domain 1"/>
    <property type="match status" value="1"/>
</dbReference>
<gene>
    <name evidence="8" type="ORF">FWK35_00033931</name>
</gene>
<evidence type="ECO:0000313" key="9">
    <source>
        <dbReference type="Proteomes" id="UP000478052"/>
    </source>
</evidence>
<accession>A0A6G0VRU7</accession>
<reference evidence="8 9" key="1">
    <citation type="submission" date="2019-08" db="EMBL/GenBank/DDBJ databases">
        <title>Whole genome of Aphis craccivora.</title>
        <authorList>
            <person name="Voronova N.V."/>
            <person name="Shulinski R.S."/>
            <person name="Bandarenka Y.V."/>
            <person name="Zhorov D.G."/>
            <person name="Warner D."/>
        </authorList>
    </citation>
    <scope>NUCLEOTIDE SEQUENCE [LARGE SCALE GENOMIC DNA]</scope>
    <source>
        <strain evidence="8">180601</strain>
        <tissue evidence="8">Whole Body</tissue>
    </source>
</reference>
<dbReference type="GO" id="GO:0016787">
    <property type="term" value="F:hydrolase activity"/>
    <property type="evidence" value="ECO:0007669"/>
    <property type="project" value="UniProtKB-KW"/>
</dbReference>
<name>A0A6G0VRU7_APHCR</name>
<evidence type="ECO:0000256" key="3">
    <source>
        <dbReference type="ARBA" id="ARBA00022722"/>
    </source>
</evidence>
<evidence type="ECO:0000256" key="4">
    <source>
        <dbReference type="ARBA" id="ARBA00022759"/>
    </source>
</evidence>